<gene>
    <name evidence="2" type="ORF">GKD66_22460</name>
</gene>
<feature type="signal peptide" evidence="1">
    <location>
        <begin position="1"/>
        <end position="22"/>
    </location>
</feature>
<evidence type="ECO:0000313" key="3">
    <source>
        <dbReference type="Proteomes" id="UP000441358"/>
    </source>
</evidence>
<accession>A0A7K0HRL9</accession>
<evidence type="ECO:0000313" key="2">
    <source>
        <dbReference type="EMBL" id="MRZ52918.1"/>
    </source>
</evidence>
<dbReference type="EMBL" id="WKMC01000098">
    <property type="protein sequence ID" value="MRZ52918.1"/>
    <property type="molecule type" value="Genomic_DNA"/>
</dbReference>
<keyword evidence="1" id="KW-0732">Signal</keyword>
<protein>
    <recommendedName>
        <fullName evidence="4">DUF3347 domain-containing protein</fullName>
    </recommendedName>
</protein>
<reference evidence="2 3" key="1">
    <citation type="journal article" date="2019" name="Nat. Med.">
        <title>A library of human gut bacterial isolates paired with longitudinal multiomics data enables mechanistic microbiome research.</title>
        <authorList>
            <person name="Poyet M."/>
            <person name="Groussin M."/>
            <person name="Gibbons S.M."/>
            <person name="Avila-Pacheco J."/>
            <person name="Jiang X."/>
            <person name="Kearney S.M."/>
            <person name="Perrotta A.R."/>
            <person name="Berdy B."/>
            <person name="Zhao S."/>
            <person name="Lieberman T.D."/>
            <person name="Swanson P.K."/>
            <person name="Smith M."/>
            <person name="Roesemann S."/>
            <person name="Alexander J.E."/>
            <person name="Rich S.A."/>
            <person name="Livny J."/>
            <person name="Vlamakis H."/>
            <person name="Clish C."/>
            <person name="Bullock K."/>
            <person name="Deik A."/>
            <person name="Scott J."/>
            <person name="Pierce K.A."/>
            <person name="Xavier R.J."/>
            <person name="Alm E.J."/>
        </authorList>
    </citation>
    <scope>NUCLEOTIDE SEQUENCE [LARGE SCALE GENOMIC DNA]</scope>
    <source>
        <strain evidence="2 3">BIOML-A32</strain>
    </source>
</reference>
<dbReference type="Proteomes" id="UP000441358">
    <property type="component" value="Unassembled WGS sequence"/>
</dbReference>
<comment type="caution">
    <text evidence="2">The sequence shown here is derived from an EMBL/GenBank/DDBJ whole genome shotgun (WGS) entry which is preliminary data.</text>
</comment>
<sequence length="131" mass="14740">MKKLLSILSLLFLFIIGQEIMAATSESVTDKKQTAVTSNEKALSLQHKIKDFELNQSPNVAPCLSNRIQLSTEIGERFLKTASRQLELSFQKGQDALNKISEIVSVTHTLKCSSLRIRAGHWVYVLRKIII</sequence>
<evidence type="ECO:0008006" key="4">
    <source>
        <dbReference type="Google" id="ProtNLM"/>
    </source>
</evidence>
<feature type="chain" id="PRO_5029845154" description="DUF3347 domain-containing protein" evidence="1">
    <location>
        <begin position="23"/>
        <end position="131"/>
    </location>
</feature>
<evidence type="ECO:0000256" key="1">
    <source>
        <dbReference type="SAM" id="SignalP"/>
    </source>
</evidence>
<name>A0A7K0HRL9_PARDI</name>
<organism evidence="2 3">
    <name type="scientific">Parabacteroides distasonis</name>
    <dbReference type="NCBI Taxonomy" id="823"/>
    <lineage>
        <taxon>Bacteria</taxon>
        <taxon>Pseudomonadati</taxon>
        <taxon>Bacteroidota</taxon>
        <taxon>Bacteroidia</taxon>
        <taxon>Bacteroidales</taxon>
        <taxon>Tannerellaceae</taxon>
        <taxon>Parabacteroides</taxon>
    </lineage>
</organism>
<proteinExistence type="predicted"/>
<dbReference type="AlphaFoldDB" id="A0A7K0HRL9"/>